<dbReference type="SUPFAM" id="SSF88946">
    <property type="entry name" value="Sigma2 domain of RNA polymerase sigma factors"/>
    <property type="match status" value="1"/>
</dbReference>
<feature type="domain" description="RNA polymerase sigma factor 70 region 4 type 2" evidence="7">
    <location>
        <begin position="105"/>
        <end position="153"/>
    </location>
</feature>
<dbReference type="PANTHER" id="PTHR43133:SF8">
    <property type="entry name" value="RNA POLYMERASE SIGMA FACTOR HI_1459-RELATED"/>
    <property type="match status" value="1"/>
</dbReference>
<dbReference type="InterPro" id="IPR007627">
    <property type="entry name" value="RNA_pol_sigma70_r2"/>
</dbReference>
<dbReference type="InterPro" id="IPR014284">
    <property type="entry name" value="RNA_pol_sigma-70_dom"/>
</dbReference>
<feature type="domain" description="RNA polymerase sigma-70 region 2" evidence="6">
    <location>
        <begin position="16"/>
        <end position="78"/>
    </location>
</feature>
<reference evidence="8 9" key="1">
    <citation type="submission" date="2024-07" db="EMBL/GenBank/DDBJ databases">
        <title>Marimonas sp.nov., isolated from tidal-flat sediment.</title>
        <authorList>
            <person name="Jayan J.N."/>
            <person name="Lee S.S."/>
        </authorList>
    </citation>
    <scope>NUCLEOTIDE SEQUENCE [LARGE SCALE GENOMIC DNA]</scope>
    <source>
        <strain evidence="8 9">MJW-29</strain>
    </source>
</reference>
<dbReference type="Gene3D" id="1.10.10.10">
    <property type="entry name" value="Winged helix-like DNA-binding domain superfamily/Winged helix DNA-binding domain"/>
    <property type="match status" value="1"/>
</dbReference>
<dbReference type="InterPro" id="IPR013249">
    <property type="entry name" value="RNA_pol_sigma70_r4_t2"/>
</dbReference>
<dbReference type="InterPro" id="IPR039425">
    <property type="entry name" value="RNA_pol_sigma-70-like"/>
</dbReference>
<dbReference type="Pfam" id="PF04542">
    <property type="entry name" value="Sigma70_r2"/>
    <property type="match status" value="1"/>
</dbReference>
<sequence>MSKIERKDGPGTLSDLMPKLLRRARRLSARSEEAEDMAQETALRLWQVLVEKRRIEAPERYAMTMLRNIARQRWRGRQVTEELTEDMVEAAPLAPARIACAELCAAIDRLPEDQALLMRLVMGGETSPQVLARRLGLPVGTVMSRLGRARARLRVEIGLEGSVVELL</sequence>
<comment type="similarity">
    <text evidence="1">Belongs to the sigma-70 factor family. ECF subfamily.</text>
</comment>
<evidence type="ECO:0000259" key="6">
    <source>
        <dbReference type="Pfam" id="PF04542"/>
    </source>
</evidence>
<evidence type="ECO:0000256" key="4">
    <source>
        <dbReference type="ARBA" id="ARBA00023125"/>
    </source>
</evidence>
<evidence type="ECO:0000313" key="9">
    <source>
        <dbReference type="Proteomes" id="UP001556098"/>
    </source>
</evidence>
<evidence type="ECO:0000259" key="7">
    <source>
        <dbReference type="Pfam" id="PF08281"/>
    </source>
</evidence>
<dbReference type="PANTHER" id="PTHR43133">
    <property type="entry name" value="RNA POLYMERASE ECF-TYPE SIGMA FACTO"/>
    <property type="match status" value="1"/>
</dbReference>
<dbReference type="Proteomes" id="UP001556098">
    <property type="component" value="Unassembled WGS sequence"/>
</dbReference>
<dbReference type="Pfam" id="PF08281">
    <property type="entry name" value="Sigma70_r4_2"/>
    <property type="match status" value="1"/>
</dbReference>
<evidence type="ECO:0000313" key="8">
    <source>
        <dbReference type="EMBL" id="MEW9920698.1"/>
    </source>
</evidence>
<evidence type="ECO:0000256" key="3">
    <source>
        <dbReference type="ARBA" id="ARBA00023082"/>
    </source>
</evidence>
<accession>A0ABV3RRM4</accession>
<dbReference type="EMBL" id="JBFNXX010000010">
    <property type="protein sequence ID" value="MEW9920698.1"/>
    <property type="molecule type" value="Genomic_DNA"/>
</dbReference>
<dbReference type="InterPro" id="IPR013324">
    <property type="entry name" value="RNA_pol_sigma_r3/r4-like"/>
</dbReference>
<proteinExistence type="inferred from homology"/>
<evidence type="ECO:0000256" key="1">
    <source>
        <dbReference type="ARBA" id="ARBA00010641"/>
    </source>
</evidence>
<dbReference type="Gene3D" id="1.10.1740.10">
    <property type="match status" value="1"/>
</dbReference>
<dbReference type="SUPFAM" id="SSF88659">
    <property type="entry name" value="Sigma3 and sigma4 domains of RNA polymerase sigma factors"/>
    <property type="match status" value="1"/>
</dbReference>
<dbReference type="InterPro" id="IPR013325">
    <property type="entry name" value="RNA_pol_sigma_r2"/>
</dbReference>
<comment type="caution">
    <text evidence="8">The sequence shown here is derived from an EMBL/GenBank/DDBJ whole genome shotgun (WGS) entry which is preliminary data.</text>
</comment>
<dbReference type="NCBIfam" id="TIGR02937">
    <property type="entry name" value="sigma70-ECF"/>
    <property type="match status" value="1"/>
</dbReference>
<dbReference type="InterPro" id="IPR036388">
    <property type="entry name" value="WH-like_DNA-bd_sf"/>
</dbReference>
<name>A0ABV3RRM4_9RHOB</name>
<keyword evidence="2" id="KW-0805">Transcription regulation</keyword>
<evidence type="ECO:0000256" key="5">
    <source>
        <dbReference type="ARBA" id="ARBA00023163"/>
    </source>
</evidence>
<evidence type="ECO:0000256" key="2">
    <source>
        <dbReference type="ARBA" id="ARBA00023015"/>
    </source>
</evidence>
<protein>
    <submittedName>
        <fullName evidence="8">RNA polymerase sigma factor</fullName>
    </submittedName>
</protein>
<keyword evidence="3" id="KW-0731">Sigma factor</keyword>
<keyword evidence="4" id="KW-0238">DNA-binding</keyword>
<keyword evidence="5" id="KW-0804">Transcription</keyword>
<dbReference type="RefSeq" id="WP_367878401.1">
    <property type="nucleotide sequence ID" value="NZ_JBFNXX010000010.1"/>
</dbReference>
<organism evidence="8 9">
    <name type="scientific">Sulfitobacter sediminis</name>
    <dbReference type="NCBI Taxonomy" id="3234186"/>
    <lineage>
        <taxon>Bacteria</taxon>
        <taxon>Pseudomonadati</taxon>
        <taxon>Pseudomonadota</taxon>
        <taxon>Alphaproteobacteria</taxon>
        <taxon>Rhodobacterales</taxon>
        <taxon>Roseobacteraceae</taxon>
        <taxon>Sulfitobacter</taxon>
    </lineage>
</organism>
<keyword evidence="9" id="KW-1185">Reference proteome</keyword>
<gene>
    <name evidence="8" type="ORF">AB2B41_13870</name>
</gene>